<feature type="transmembrane region" description="Helical" evidence="2">
    <location>
        <begin position="233"/>
        <end position="253"/>
    </location>
</feature>
<dbReference type="Pfam" id="PF19814">
    <property type="entry name" value="DUF6297"/>
    <property type="match status" value="1"/>
</dbReference>
<keyword evidence="2" id="KW-0472">Membrane</keyword>
<feature type="transmembrane region" description="Helical" evidence="2">
    <location>
        <begin position="165"/>
        <end position="185"/>
    </location>
</feature>
<feature type="transmembrane region" description="Helical" evidence="2">
    <location>
        <begin position="354"/>
        <end position="374"/>
    </location>
</feature>
<evidence type="ECO:0000313" key="3">
    <source>
        <dbReference type="EMBL" id="CAA9376557.1"/>
    </source>
</evidence>
<evidence type="ECO:0000256" key="2">
    <source>
        <dbReference type="SAM" id="Phobius"/>
    </source>
</evidence>
<dbReference type="InterPro" id="IPR046264">
    <property type="entry name" value="DUF6297"/>
</dbReference>
<feature type="transmembrane region" description="Helical" evidence="2">
    <location>
        <begin position="136"/>
        <end position="159"/>
    </location>
</feature>
<feature type="region of interest" description="Disordered" evidence="1">
    <location>
        <begin position="1"/>
        <end position="21"/>
    </location>
</feature>
<accession>A0A6J4N7T6</accession>
<dbReference type="AlphaFoldDB" id="A0A6J4N7T6"/>
<feature type="transmembrane region" description="Helical" evidence="2">
    <location>
        <begin position="480"/>
        <end position="509"/>
    </location>
</feature>
<keyword evidence="2" id="KW-0812">Transmembrane</keyword>
<evidence type="ECO:0000256" key="1">
    <source>
        <dbReference type="SAM" id="MobiDB-lite"/>
    </source>
</evidence>
<feature type="transmembrane region" description="Helical" evidence="2">
    <location>
        <begin position="428"/>
        <end position="446"/>
    </location>
</feature>
<feature type="transmembrane region" description="Helical" evidence="2">
    <location>
        <begin position="395"/>
        <end position="416"/>
    </location>
</feature>
<protein>
    <submittedName>
        <fullName evidence="3">Uncharacterized protein</fullName>
    </submittedName>
</protein>
<dbReference type="EMBL" id="CADCUO010000040">
    <property type="protein sequence ID" value="CAA9376557.1"/>
    <property type="molecule type" value="Genomic_DNA"/>
</dbReference>
<organism evidence="3">
    <name type="scientific">uncultured Propionibacteriaceae bacterium</name>
    <dbReference type="NCBI Taxonomy" id="257457"/>
    <lineage>
        <taxon>Bacteria</taxon>
        <taxon>Bacillati</taxon>
        <taxon>Actinomycetota</taxon>
        <taxon>Actinomycetes</taxon>
        <taxon>Propionibacteriales</taxon>
        <taxon>Propionibacteriaceae</taxon>
        <taxon>environmental samples</taxon>
    </lineage>
</organism>
<reference evidence="3" key="1">
    <citation type="submission" date="2020-02" db="EMBL/GenBank/DDBJ databases">
        <authorList>
            <person name="Meier V. D."/>
        </authorList>
    </citation>
    <scope>NUCLEOTIDE SEQUENCE</scope>
    <source>
        <strain evidence="3">AVDCRST_MAG75</strain>
    </source>
</reference>
<feature type="transmembrane region" description="Helical" evidence="2">
    <location>
        <begin position="197"/>
        <end position="221"/>
    </location>
</feature>
<proteinExistence type="predicted"/>
<name>A0A6J4N7T6_9ACTN</name>
<keyword evidence="2" id="KW-1133">Transmembrane helix</keyword>
<gene>
    <name evidence="3" type="ORF">AVDCRST_MAG75-588</name>
</gene>
<sequence length="547" mass="57042">MKTLDDVIQDQAPEPEPLTPASPRELKRLMKDWRAGRATKSLSEAFHDAYVVLIAALMIGAMIVNVILKAQRVVSQCDSISCVSARAVLPWAAFAAAVAAALAVSRLFGPVLASAAEGFWLLDAPIQRARMLGARLVAAIVTALIGGTVVGAVVAALTGSGLTSTLVWAGATGLSAAAAVAFAASQQGIERHRLTHVATYVFSLLGLAALVLVVGISAGWFRLGLSNDLGVELGLVLVGFSTLVLVTSAVIAARRLSRIRRARLISGGSLVSGISGAFFALDIGLARDIVVERRAVEIGHVKPRRGRGVGLQAIIWRELQRLFRFPQPLLVVLGTIVVPYAADALGMSSLTPVFAGLALFLALIPMLGGLRVLTRTGGLARCLPFSVASIKLASIAVPAGVAAIWAIATTAAYLGFGDGAVQRSPAEASLMAIATALAGLLGAVRWTQAKGVDFGAPMISTQAGAFPPGLMTNLFRGFDVCLLITAPMLLGLSPVWSLVIAGIAALILLNSMDAESLRLKQAEQQKALEAQRKQRDAAAQAAKQRKR</sequence>
<feature type="transmembrane region" description="Helical" evidence="2">
    <location>
        <begin position="322"/>
        <end position="342"/>
    </location>
</feature>
<feature type="transmembrane region" description="Helical" evidence="2">
    <location>
        <begin position="49"/>
        <end position="68"/>
    </location>
</feature>